<reference evidence="2 3" key="1">
    <citation type="submission" date="2014-12" db="EMBL/GenBank/DDBJ databases">
        <title>Isolation of bacteria from lake water.</title>
        <authorList>
            <person name="Sheng K.-Y."/>
            <person name="Chin P.-S."/>
            <person name="Chan K.-G."/>
            <person name="Tan G.S."/>
        </authorList>
    </citation>
    <scope>NUCLEOTIDE SEQUENCE [LARGE SCALE GENOMIC DNA]</scope>
    <source>
        <strain evidence="2 3">KY4</strain>
    </source>
</reference>
<dbReference type="OrthoDB" id="8757559at2"/>
<dbReference type="InterPro" id="IPR010982">
    <property type="entry name" value="Lambda_DNA-bd_dom_sf"/>
</dbReference>
<dbReference type="Gene3D" id="1.10.260.40">
    <property type="entry name" value="lambda repressor-like DNA-binding domains"/>
    <property type="match status" value="1"/>
</dbReference>
<proteinExistence type="predicted"/>
<dbReference type="PROSITE" id="PS50943">
    <property type="entry name" value="HTH_CROC1"/>
    <property type="match status" value="1"/>
</dbReference>
<dbReference type="STRING" id="80878.RP29_18025"/>
<dbReference type="AlphaFoldDB" id="A0A0D7K5B2"/>
<keyword evidence="3" id="KW-1185">Reference proteome</keyword>
<dbReference type="CDD" id="cd00093">
    <property type="entry name" value="HTH_XRE"/>
    <property type="match status" value="1"/>
</dbReference>
<dbReference type="SMART" id="SM00530">
    <property type="entry name" value="HTH_XRE"/>
    <property type="match status" value="1"/>
</dbReference>
<comment type="caution">
    <text evidence="2">The sequence shown here is derived from an EMBL/GenBank/DDBJ whole genome shotgun (WGS) entry which is preliminary data.</text>
</comment>
<evidence type="ECO:0000313" key="3">
    <source>
        <dbReference type="Proteomes" id="UP000032566"/>
    </source>
</evidence>
<dbReference type="Proteomes" id="UP000032566">
    <property type="component" value="Unassembled WGS sequence"/>
</dbReference>
<organism evidence="2 3">
    <name type="scientific">Acidovorax temperans</name>
    <dbReference type="NCBI Taxonomy" id="80878"/>
    <lineage>
        <taxon>Bacteria</taxon>
        <taxon>Pseudomonadati</taxon>
        <taxon>Pseudomonadota</taxon>
        <taxon>Betaproteobacteria</taxon>
        <taxon>Burkholderiales</taxon>
        <taxon>Comamonadaceae</taxon>
        <taxon>Acidovorax</taxon>
    </lineage>
</organism>
<dbReference type="RefSeq" id="WP_044401915.1">
    <property type="nucleotide sequence ID" value="NZ_JXYQ01000070.1"/>
</dbReference>
<gene>
    <name evidence="2" type="ORF">RP29_18025</name>
</gene>
<feature type="domain" description="HTH cro/C1-type" evidence="1">
    <location>
        <begin position="18"/>
        <end position="72"/>
    </location>
</feature>
<name>A0A0D7K5B2_9BURK</name>
<dbReference type="GO" id="GO:0003677">
    <property type="term" value="F:DNA binding"/>
    <property type="evidence" value="ECO:0007669"/>
    <property type="project" value="InterPro"/>
</dbReference>
<dbReference type="EMBL" id="JXYQ01000070">
    <property type="protein sequence ID" value="KJA09162.1"/>
    <property type="molecule type" value="Genomic_DNA"/>
</dbReference>
<accession>A0A0D7K5B2</accession>
<dbReference type="PATRIC" id="fig|80878.5.peg.3565"/>
<dbReference type="Pfam" id="PF01381">
    <property type="entry name" value="HTH_3"/>
    <property type="match status" value="1"/>
</dbReference>
<dbReference type="SUPFAM" id="SSF47413">
    <property type="entry name" value="lambda repressor-like DNA-binding domains"/>
    <property type="match status" value="1"/>
</dbReference>
<protein>
    <recommendedName>
        <fullName evidence="1">HTH cro/C1-type domain-containing protein</fullName>
    </recommendedName>
</protein>
<evidence type="ECO:0000259" key="1">
    <source>
        <dbReference type="PROSITE" id="PS50943"/>
    </source>
</evidence>
<dbReference type="InterPro" id="IPR001387">
    <property type="entry name" value="Cro/C1-type_HTH"/>
</dbReference>
<evidence type="ECO:0000313" key="2">
    <source>
        <dbReference type="EMBL" id="KJA09162.1"/>
    </source>
</evidence>
<sequence length="88" mass="9655">MSNRIQPIATAPQLGALLQGTRKTRKLTQAQLGARMGLSQKRVSELELAPGSLSVDQLLDICNQLGLQLSIQPRDEEQQATDSQQADW</sequence>